<protein>
    <submittedName>
        <fullName evidence="9">Rhomboid family protein</fullName>
    </submittedName>
</protein>
<dbReference type="GO" id="GO:0016020">
    <property type="term" value="C:membrane"/>
    <property type="evidence" value="ECO:0007669"/>
    <property type="project" value="UniProtKB-SubCell"/>
</dbReference>
<dbReference type="InterPro" id="IPR035952">
    <property type="entry name" value="Rhomboid-like_sf"/>
</dbReference>
<dbReference type="EMBL" id="GL883080">
    <property type="protein sequence ID" value="EGF89622.1"/>
    <property type="molecule type" value="Genomic_DNA"/>
</dbReference>
<comment type="similarity">
    <text evidence="2">Belongs to the peptidase S54 family.</text>
</comment>
<keyword evidence="5 7" id="KW-1133">Transmembrane helix</keyword>
<dbReference type="PANTHER" id="PTHR43731">
    <property type="entry name" value="RHOMBOID PROTEASE"/>
    <property type="match status" value="1"/>
</dbReference>
<feature type="transmembrane region" description="Helical" evidence="7">
    <location>
        <begin position="70"/>
        <end position="88"/>
    </location>
</feature>
<dbReference type="STRING" id="715226.ABI_40390"/>
<accession>F4QSA2</accession>
<dbReference type="InterPro" id="IPR022764">
    <property type="entry name" value="Peptidase_S54_rhomboid_dom"/>
</dbReference>
<name>F4QSA2_9CAUL</name>
<dbReference type="SUPFAM" id="SSF144091">
    <property type="entry name" value="Rhomboid-like"/>
    <property type="match status" value="1"/>
</dbReference>
<evidence type="ECO:0000313" key="9">
    <source>
        <dbReference type="EMBL" id="EGF89622.1"/>
    </source>
</evidence>
<evidence type="ECO:0000256" key="5">
    <source>
        <dbReference type="ARBA" id="ARBA00022989"/>
    </source>
</evidence>
<feature type="transmembrane region" description="Helical" evidence="7">
    <location>
        <begin position="159"/>
        <end position="178"/>
    </location>
</feature>
<dbReference type="RefSeq" id="WP_006274817.1">
    <property type="nucleotide sequence ID" value="NZ_GL883080.1"/>
</dbReference>
<evidence type="ECO:0000313" key="10">
    <source>
        <dbReference type="Proteomes" id="UP000006512"/>
    </source>
</evidence>
<dbReference type="GO" id="GO:0004252">
    <property type="term" value="F:serine-type endopeptidase activity"/>
    <property type="evidence" value="ECO:0007669"/>
    <property type="project" value="InterPro"/>
</dbReference>
<evidence type="ECO:0000256" key="3">
    <source>
        <dbReference type="ARBA" id="ARBA00022692"/>
    </source>
</evidence>
<dbReference type="AlphaFoldDB" id="F4QSA2"/>
<dbReference type="InterPro" id="IPR050925">
    <property type="entry name" value="Rhomboid_protease_S54"/>
</dbReference>
<evidence type="ECO:0000256" key="2">
    <source>
        <dbReference type="ARBA" id="ARBA00009045"/>
    </source>
</evidence>
<dbReference type="HOGENOM" id="CLU_055068_5_0_5"/>
<evidence type="ECO:0000256" key="1">
    <source>
        <dbReference type="ARBA" id="ARBA00004141"/>
    </source>
</evidence>
<dbReference type="Gene3D" id="1.20.1540.10">
    <property type="entry name" value="Rhomboid-like"/>
    <property type="match status" value="1"/>
</dbReference>
<keyword evidence="6 7" id="KW-0472">Membrane</keyword>
<feature type="transmembrane region" description="Helical" evidence="7">
    <location>
        <begin position="128"/>
        <end position="147"/>
    </location>
</feature>
<organism evidence="9 10">
    <name type="scientific">Asticcacaulis biprosthecium C19</name>
    <dbReference type="NCBI Taxonomy" id="715226"/>
    <lineage>
        <taxon>Bacteria</taxon>
        <taxon>Pseudomonadati</taxon>
        <taxon>Pseudomonadota</taxon>
        <taxon>Alphaproteobacteria</taxon>
        <taxon>Caulobacterales</taxon>
        <taxon>Caulobacteraceae</taxon>
        <taxon>Asticcacaulis</taxon>
    </lineage>
</organism>
<comment type="subcellular location">
    <subcellularLocation>
        <location evidence="1">Membrane</location>
        <topology evidence="1">Multi-pass membrane protein</topology>
    </subcellularLocation>
</comment>
<feature type="transmembrane region" description="Helical" evidence="7">
    <location>
        <begin position="184"/>
        <end position="203"/>
    </location>
</feature>
<feature type="transmembrane region" description="Helical" evidence="7">
    <location>
        <begin position="12"/>
        <end position="30"/>
    </location>
</feature>
<evidence type="ECO:0000256" key="4">
    <source>
        <dbReference type="ARBA" id="ARBA00022801"/>
    </source>
</evidence>
<keyword evidence="10" id="KW-1185">Reference proteome</keyword>
<dbReference type="PANTHER" id="PTHR43731:SF14">
    <property type="entry name" value="PRESENILIN-ASSOCIATED RHOMBOID-LIKE PROTEIN, MITOCHONDRIAL"/>
    <property type="match status" value="1"/>
</dbReference>
<dbReference type="Pfam" id="PF01694">
    <property type="entry name" value="Rhomboid"/>
    <property type="match status" value="1"/>
</dbReference>
<proteinExistence type="inferred from homology"/>
<feature type="domain" description="Peptidase S54 rhomboid" evidence="8">
    <location>
        <begin position="57"/>
        <end position="202"/>
    </location>
</feature>
<dbReference type="eggNOG" id="COG0705">
    <property type="taxonomic scope" value="Bacteria"/>
</dbReference>
<keyword evidence="4" id="KW-0378">Hydrolase</keyword>
<evidence type="ECO:0000256" key="7">
    <source>
        <dbReference type="SAM" id="Phobius"/>
    </source>
</evidence>
<dbReference type="Proteomes" id="UP000006512">
    <property type="component" value="Unassembled WGS sequence"/>
</dbReference>
<reference evidence="10" key="1">
    <citation type="submission" date="2011-03" db="EMBL/GenBank/DDBJ databases">
        <title>Draft genome sequence of Brevundimonas diminuta.</title>
        <authorList>
            <person name="Brown P.J.B."/>
            <person name="Buechlein A."/>
            <person name="Hemmerich C."/>
            <person name="Brun Y.V."/>
        </authorList>
    </citation>
    <scope>NUCLEOTIDE SEQUENCE [LARGE SCALE GENOMIC DNA]</scope>
    <source>
        <strain evidence="10">C19</strain>
    </source>
</reference>
<keyword evidence="3 7" id="KW-0812">Transmembrane</keyword>
<dbReference type="OrthoDB" id="9797190at2"/>
<sequence length="218" mass="23397">MHETPTKEPIFNAPILAFLIPAVIIALYALQRAMGPQLEDALLNSFALSSPLLRQGQYELLVTYQFLHGSWSHVLFNAVFCLAFATPLTRAVGRGLGALLSYLAFFLICGAVAGLGHCLLNWRDPAAIIGASGAVSGIIAAAMRLRGDGRLNGFLSKRVVGMTVIYIGVNAASALVPLTPGAGGVLVAWQAHIVGYIAGLVLIEPWLRLFHRRYFTLN</sequence>
<gene>
    <name evidence="9" type="ORF">ABI_40390</name>
</gene>
<feature type="transmembrane region" description="Helical" evidence="7">
    <location>
        <begin position="100"/>
        <end position="122"/>
    </location>
</feature>
<evidence type="ECO:0000256" key="6">
    <source>
        <dbReference type="ARBA" id="ARBA00023136"/>
    </source>
</evidence>
<evidence type="ECO:0000259" key="8">
    <source>
        <dbReference type="Pfam" id="PF01694"/>
    </source>
</evidence>